<dbReference type="GO" id="GO:1902884">
    <property type="term" value="P:positive regulation of response to oxidative stress"/>
    <property type="evidence" value="ECO:0007669"/>
    <property type="project" value="InterPro"/>
</dbReference>
<feature type="non-terminal residue" evidence="1">
    <location>
        <position position="99"/>
    </location>
</feature>
<evidence type="ECO:0000313" key="1">
    <source>
        <dbReference type="EMBL" id="KIH52380.1"/>
    </source>
</evidence>
<dbReference type="GO" id="GO:0016020">
    <property type="term" value="C:membrane"/>
    <property type="evidence" value="ECO:0007669"/>
    <property type="project" value="InterPro"/>
</dbReference>
<dbReference type="InterPro" id="IPR007669">
    <property type="entry name" value="Chst-1-like"/>
</dbReference>
<organism evidence="1 2">
    <name type="scientific">Ancylostoma duodenale</name>
    <dbReference type="NCBI Taxonomy" id="51022"/>
    <lineage>
        <taxon>Eukaryota</taxon>
        <taxon>Metazoa</taxon>
        <taxon>Ecdysozoa</taxon>
        <taxon>Nematoda</taxon>
        <taxon>Chromadorea</taxon>
        <taxon>Rhabditida</taxon>
        <taxon>Rhabditina</taxon>
        <taxon>Rhabditomorpha</taxon>
        <taxon>Strongyloidea</taxon>
        <taxon>Ancylostomatidae</taxon>
        <taxon>Ancylostomatinae</taxon>
        <taxon>Ancylostoma</taxon>
    </lineage>
</organism>
<dbReference type="PANTHER" id="PTHR22900">
    <property type="entry name" value="PROTEIN CBG14245-RELATED"/>
    <property type="match status" value="1"/>
</dbReference>
<evidence type="ECO:0000313" key="2">
    <source>
        <dbReference type="Proteomes" id="UP000054047"/>
    </source>
</evidence>
<sequence>MFAGITMYCDFLNPLHNYNIIKYEDSEEGYSKIGAAFDDLFKEAGVPSHERETIRGELLNGSTLRSIHETREVLDAREQLLMDNDLLKKVVEIYYHDFL</sequence>
<dbReference type="Pfam" id="PF03567">
    <property type="entry name" value="Sulfotransfer_2"/>
    <property type="match status" value="1"/>
</dbReference>
<protein>
    <submittedName>
        <fullName evidence="1">Uncharacterized protein</fullName>
    </submittedName>
</protein>
<name>A0A0C2FV12_9BILA</name>
<reference evidence="1 2" key="1">
    <citation type="submission" date="2013-12" db="EMBL/GenBank/DDBJ databases">
        <title>Draft genome of the parsitic nematode Ancylostoma duodenale.</title>
        <authorList>
            <person name="Mitreva M."/>
        </authorList>
    </citation>
    <scope>NUCLEOTIDE SEQUENCE [LARGE SCALE GENOMIC DNA]</scope>
    <source>
        <strain evidence="1 2">Zhejiang</strain>
    </source>
</reference>
<dbReference type="EMBL" id="KN743783">
    <property type="protein sequence ID" value="KIH52380.1"/>
    <property type="molecule type" value="Genomic_DNA"/>
</dbReference>
<gene>
    <name evidence="1" type="ORF">ANCDUO_17519</name>
</gene>
<dbReference type="GO" id="GO:0050650">
    <property type="term" value="P:chondroitin sulfate proteoglycan biosynthetic process"/>
    <property type="evidence" value="ECO:0007669"/>
    <property type="project" value="InterPro"/>
</dbReference>
<dbReference type="PANTHER" id="PTHR22900:SF5">
    <property type="entry name" value="PROTEIN CBG14245"/>
    <property type="match status" value="1"/>
</dbReference>
<dbReference type="Proteomes" id="UP000054047">
    <property type="component" value="Unassembled WGS sequence"/>
</dbReference>
<dbReference type="InterPro" id="IPR005331">
    <property type="entry name" value="Sulfotransferase"/>
</dbReference>
<proteinExistence type="predicted"/>
<dbReference type="OrthoDB" id="10365506at2759"/>
<accession>A0A0C2FV12</accession>
<dbReference type="AlphaFoldDB" id="A0A0C2FV12"/>
<keyword evidence="2" id="KW-1185">Reference proteome</keyword>
<dbReference type="GO" id="GO:0047756">
    <property type="term" value="F:chondroitin 4-sulfotransferase activity"/>
    <property type="evidence" value="ECO:0007669"/>
    <property type="project" value="InterPro"/>
</dbReference>